<keyword evidence="1" id="KW-0805">Transcription regulation</keyword>
<dbReference type="SUPFAM" id="SSF48008">
    <property type="entry name" value="GntR ligand-binding domain-like"/>
    <property type="match status" value="1"/>
</dbReference>
<dbReference type="PROSITE" id="PS50949">
    <property type="entry name" value="HTH_GNTR"/>
    <property type="match status" value="1"/>
</dbReference>
<dbReference type="EMBL" id="WBMS02000003">
    <property type="protein sequence ID" value="MVZ99768.1"/>
    <property type="molecule type" value="Genomic_DNA"/>
</dbReference>
<evidence type="ECO:0000313" key="5">
    <source>
        <dbReference type="EMBL" id="MVZ99768.1"/>
    </source>
</evidence>
<comment type="caution">
    <text evidence="5">The sequence shown here is derived from an EMBL/GenBank/DDBJ whole genome shotgun (WGS) entry which is preliminary data.</text>
</comment>
<evidence type="ECO:0000256" key="2">
    <source>
        <dbReference type="ARBA" id="ARBA00023125"/>
    </source>
</evidence>
<evidence type="ECO:0000313" key="6">
    <source>
        <dbReference type="Proteomes" id="UP000462055"/>
    </source>
</evidence>
<dbReference type="Gene3D" id="1.10.10.10">
    <property type="entry name" value="Winged helix-like DNA-binding domain superfamily/Winged helix DNA-binding domain"/>
    <property type="match status" value="1"/>
</dbReference>
<evidence type="ECO:0000256" key="3">
    <source>
        <dbReference type="ARBA" id="ARBA00023163"/>
    </source>
</evidence>
<dbReference type="Pfam" id="PF00392">
    <property type="entry name" value="GntR"/>
    <property type="match status" value="1"/>
</dbReference>
<dbReference type="Pfam" id="PF07729">
    <property type="entry name" value="FCD"/>
    <property type="match status" value="1"/>
</dbReference>
<reference evidence="5" key="1">
    <citation type="submission" date="2019-12" db="EMBL/GenBank/DDBJ databases">
        <title>Actinomadura physcomitrii sp. nov., a novel actinomycete isolated from moss [Physcomitrium sphaericum (Ludw) Fuernr].</title>
        <authorList>
            <person name="Zhuang X."/>
        </authorList>
    </citation>
    <scope>NUCLEOTIDE SEQUENCE [LARGE SCALE GENOMIC DNA]</scope>
    <source>
        <strain evidence="5">LD22</strain>
    </source>
</reference>
<protein>
    <submittedName>
        <fullName evidence="5">FCD domain-containing protein</fullName>
    </submittedName>
</protein>
<dbReference type="InterPro" id="IPR036390">
    <property type="entry name" value="WH_DNA-bd_sf"/>
</dbReference>
<dbReference type="PANTHER" id="PTHR43537:SF49">
    <property type="entry name" value="TRANSCRIPTIONAL REGULATORY PROTEIN"/>
    <property type="match status" value="1"/>
</dbReference>
<sequence length="231" mass="25758">MGELEQLAPTPTIGDRAYAAVREAIVSGTLERGAKVTERGLADMLNISPTPVREALRRLEQDRLVERVGPRSVRIARFDADELRRITAIEDALRALAARFAAEKATDGQLAELLGLLERAEQAAEQARAGDRSAVEGARQALRDFHSLIDRASGSATLIHMLNMVDAFNYEERRAVLLDQIEREPGAVARRFKQHRAIYEAIAAHDADRAEQLMREHSHAGNEPRLARRER</sequence>
<keyword evidence="6" id="KW-1185">Reference proteome</keyword>
<evidence type="ECO:0000259" key="4">
    <source>
        <dbReference type="PROSITE" id="PS50949"/>
    </source>
</evidence>
<dbReference type="InterPro" id="IPR000524">
    <property type="entry name" value="Tscrpt_reg_HTH_GntR"/>
</dbReference>
<dbReference type="GO" id="GO:0003677">
    <property type="term" value="F:DNA binding"/>
    <property type="evidence" value="ECO:0007669"/>
    <property type="project" value="UniProtKB-KW"/>
</dbReference>
<dbReference type="InterPro" id="IPR008920">
    <property type="entry name" value="TF_FadR/GntR_C"/>
</dbReference>
<feature type="domain" description="HTH gntR-type" evidence="4">
    <location>
        <begin position="11"/>
        <end position="78"/>
    </location>
</feature>
<dbReference type="GO" id="GO:0003700">
    <property type="term" value="F:DNA-binding transcription factor activity"/>
    <property type="evidence" value="ECO:0007669"/>
    <property type="project" value="InterPro"/>
</dbReference>
<evidence type="ECO:0000256" key="1">
    <source>
        <dbReference type="ARBA" id="ARBA00023015"/>
    </source>
</evidence>
<organism evidence="5 6">
    <name type="scientific">Actinomadura physcomitrii</name>
    <dbReference type="NCBI Taxonomy" id="2650748"/>
    <lineage>
        <taxon>Bacteria</taxon>
        <taxon>Bacillati</taxon>
        <taxon>Actinomycetota</taxon>
        <taxon>Actinomycetes</taxon>
        <taxon>Streptosporangiales</taxon>
        <taxon>Thermomonosporaceae</taxon>
        <taxon>Actinomadura</taxon>
    </lineage>
</organism>
<gene>
    <name evidence="5" type="ORF">F8568_005130</name>
</gene>
<keyword evidence="2" id="KW-0238">DNA-binding</keyword>
<keyword evidence="3" id="KW-0804">Transcription</keyword>
<dbReference type="SMART" id="SM00895">
    <property type="entry name" value="FCD"/>
    <property type="match status" value="1"/>
</dbReference>
<dbReference type="InterPro" id="IPR011711">
    <property type="entry name" value="GntR_C"/>
</dbReference>
<name>A0A6I4MAU4_9ACTN</name>
<dbReference type="AlphaFoldDB" id="A0A6I4MAU4"/>
<dbReference type="InterPro" id="IPR036388">
    <property type="entry name" value="WH-like_DNA-bd_sf"/>
</dbReference>
<proteinExistence type="predicted"/>
<dbReference type="SMART" id="SM00345">
    <property type="entry name" value="HTH_GNTR"/>
    <property type="match status" value="1"/>
</dbReference>
<dbReference type="RefSeq" id="WP_151591887.1">
    <property type="nucleotide sequence ID" value="NZ_WBMS02000003.1"/>
</dbReference>
<dbReference type="SUPFAM" id="SSF46785">
    <property type="entry name" value="Winged helix' DNA-binding domain"/>
    <property type="match status" value="1"/>
</dbReference>
<dbReference type="Gene3D" id="1.20.120.530">
    <property type="entry name" value="GntR ligand-binding domain-like"/>
    <property type="match status" value="1"/>
</dbReference>
<dbReference type="Proteomes" id="UP000462055">
    <property type="component" value="Unassembled WGS sequence"/>
</dbReference>
<dbReference type="PANTHER" id="PTHR43537">
    <property type="entry name" value="TRANSCRIPTIONAL REGULATOR, GNTR FAMILY"/>
    <property type="match status" value="1"/>
</dbReference>
<accession>A0A6I4MAU4</accession>